<evidence type="ECO:0000313" key="2">
    <source>
        <dbReference type="Proteomes" id="UP000091857"/>
    </source>
</evidence>
<evidence type="ECO:0000313" key="1">
    <source>
        <dbReference type="EMBL" id="KAG8659744.1"/>
    </source>
</evidence>
<gene>
    <name evidence="1" type="ORF">MANES_02G070200v8</name>
</gene>
<comment type="caution">
    <text evidence="1">The sequence shown here is derived from an EMBL/GenBank/DDBJ whole genome shotgun (WGS) entry which is preliminary data.</text>
</comment>
<sequence length="678" mass="75488">MKPLFFLTLSLIFIITIVFLCPPPSVLASDAQYQNCSTTFRCGNITNIGYPFWGSNRPDYCGNPNFWLTCTDQAAEITIKNLTYQVLEIDSQAKYLKVARKDYIGDICPNLLINATLDFVHFSYASDDIQNITLYYGCSTSFTPTTISWISNQFTCNLNGSNGKGFYATRNIDFSNATITNLLESCNNSVIVPATQSAVETLENSLTEENLVIALEKGFGLQWEANNPVCETCTLSGGTCGYNTTTNSFACYCTDQPADQFSCRESKTNNPSESSGGKSSKVWLGIGLAIAAASVITFSLGCYCCFKRQGICSGKTMTLQWKNAKREEKMETFFMNYHSQKPKQYSYSDIEKMTNSFTQKLGEGGFGGVYKGELPDGHSVAVKVLNKSTGDGEEFINEVASISRTSHVNIVSLLGFCYERTKRALIYEYMPNGSLDKFICGQSSELGWKILYDIAIGIASGLEYLHRGCNTRIVHFDIKPQNVLLDEDFCPKISDFGLAKLCNKKESILSMLGARGTPGYIAPEVFMTSFGRVSYKSDVYSYGMMILEMFGGKNNIDFGASQDSEMYFPDCLYKRLELGQNFVLDENIQVEEEQTVIRRMIIVGLWCIQTSPSDRPSMTRVLEMLEGRLQPLQIPPKPLLFSTATPMEHSRATHLWSQSNQEVVSSLAEVELAPNSKQ</sequence>
<name>A0ACB7I6A3_MANES</name>
<proteinExistence type="predicted"/>
<organism evidence="1 2">
    <name type="scientific">Manihot esculenta</name>
    <name type="common">Cassava</name>
    <name type="synonym">Jatropha manihot</name>
    <dbReference type="NCBI Taxonomy" id="3983"/>
    <lineage>
        <taxon>Eukaryota</taxon>
        <taxon>Viridiplantae</taxon>
        <taxon>Streptophyta</taxon>
        <taxon>Embryophyta</taxon>
        <taxon>Tracheophyta</taxon>
        <taxon>Spermatophyta</taxon>
        <taxon>Magnoliopsida</taxon>
        <taxon>eudicotyledons</taxon>
        <taxon>Gunneridae</taxon>
        <taxon>Pentapetalae</taxon>
        <taxon>rosids</taxon>
        <taxon>fabids</taxon>
        <taxon>Malpighiales</taxon>
        <taxon>Euphorbiaceae</taxon>
        <taxon>Crotonoideae</taxon>
        <taxon>Manihoteae</taxon>
        <taxon>Manihot</taxon>
    </lineage>
</organism>
<reference evidence="2" key="1">
    <citation type="journal article" date="2016" name="Nat. Biotechnol.">
        <title>Sequencing wild and cultivated cassava and related species reveals extensive interspecific hybridization and genetic diversity.</title>
        <authorList>
            <person name="Bredeson J.V."/>
            <person name="Lyons J.B."/>
            <person name="Prochnik S.E."/>
            <person name="Wu G.A."/>
            <person name="Ha C.M."/>
            <person name="Edsinger-Gonzales E."/>
            <person name="Grimwood J."/>
            <person name="Schmutz J."/>
            <person name="Rabbi I.Y."/>
            <person name="Egesi C."/>
            <person name="Nauluvula P."/>
            <person name="Lebot V."/>
            <person name="Ndunguru J."/>
            <person name="Mkamilo G."/>
            <person name="Bart R.S."/>
            <person name="Setter T.L."/>
            <person name="Gleadow R.M."/>
            <person name="Kulakow P."/>
            <person name="Ferguson M.E."/>
            <person name="Rounsley S."/>
            <person name="Rokhsar D.S."/>
        </authorList>
    </citation>
    <scope>NUCLEOTIDE SEQUENCE [LARGE SCALE GENOMIC DNA]</scope>
    <source>
        <strain evidence="2">cv. AM560-2</strain>
    </source>
</reference>
<keyword evidence="2" id="KW-1185">Reference proteome</keyword>
<accession>A0ACB7I6A3</accession>
<protein>
    <submittedName>
        <fullName evidence="1">Uncharacterized protein</fullName>
    </submittedName>
</protein>
<dbReference type="EMBL" id="CM004388">
    <property type="protein sequence ID" value="KAG8659744.1"/>
    <property type="molecule type" value="Genomic_DNA"/>
</dbReference>
<dbReference type="Proteomes" id="UP000091857">
    <property type="component" value="Chromosome 2"/>
</dbReference>